<dbReference type="PANTHER" id="PTHR15615:SF118">
    <property type="entry name" value="CYCLIN, HYPOTHETICAL (EUROFUNG)"/>
    <property type="match status" value="1"/>
</dbReference>
<proteinExistence type="predicted"/>
<feature type="compositionally biased region" description="Low complexity" evidence="1">
    <location>
        <begin position="7"/>
        <end position="20"/>
    </location>
</feature>
<dbReference type="GO" id="GO:0019901">
    <property type="term" value="F:protein kinase binding"/>
    <property type="evidence" value="ECO:0007669"/>
    <property type="project" value="InterPro"/>
</dbReference>
<reference evidence="2" key="1">
    <citation type="journal article" date="2021" name="Nat. Commun.">
        <title>Genetic determinants of endophytism in the Arabidopsis root mycobiome.</title>
        <authorList>
            <person name="Mesny F."/>
            <person name="Miyauchi S."/>
            <person name="Thiergart T."/>
            <person name="Pickel B."/>
            <person name="Atanasova L."/>
            <person name="Karlsson M."/>
            <person name="Huettel B."/>
            <person name="Barry K.W."/>
            <person name="Haridas S."/>
            <person name="Chen C."/>
            <person name="Bauer D."/>
            <person name="Andreopoulos W."/>
            <person name="Pangilinan J."/>
            <person name="LaButti K."/>
            <person name="Riley R."/>
            <person name="Lipzen A."/>
            <person name="Clum A."/>
            <person name="Drula E."/>
            <person name="Henrissat B."/>
            <person name="Kohler A."/>
            <person name="Grigoriev I.V."/>
            <person name="Martin F.M."/>
            <person name="Hacquard S."/>
        </authorList>
    </citation>
    <scope>NUCLEOTIDE SEQUENCE</scope>
    <source>
        <strain evidence="2">MPI-CAGE-CH-0235</strain>
    </source>
</reference>
<accession>A0A8K0SEX0</accession>
<dbReference type="OrthoDB" id="244495at2759"/>
<dbReference type="SUPFAM" id="SSF47954">
    <property type="entry name" value="Cyclin-like"/>
    <property type="match status" value="1"/>
</dbReference>
<dbReference type="PANTHER" id="PTHR15615">
    <property type="match status" value="1"/>
</dbReference>
<gene>
    <name evidence="2" type="ORF">B0I35DRAFT_453946</name>
</gene>
<feature type="region of interest" description="Disordered" evidence="1">
    <location>
        <begin position="1"/>
        <end position="20"/>
    </location>
</feature>
<evidence type="ECO:0000313" key="2">
    <source>
        <dbReference type="EMBL" id="KAH7308021.1"/>
    </source>
</evidence>
<dbReference type="AlphaFoldDB" id="A0A8K0SEX0"/>
<feature type="compositionally biased region" description="Low complexity" evidence="1">
    <location>
        <begin position="96"/>
        <end position="119"/>
    </location>
</feature>
<sequence length="702" mass="76751">MSVRTVSSSTSHFLPSPSLSSRRARAQGILVLPKLPSLVHDAAFPVSGLRTPPVDDMSTTYQPPMASYNSHASNTYFPSLANGPRPKPVTTDPRTQQYQYPLYPPQHATQPAAQQQPQQFLHQSQVVHSYQPVSSVQPKTTSYPAVQTTQTSQSKSSTPVSEVASQSHEGTSSRRGSESLVFHSLQIPKCISPNGGNLAEFAAQMTCLFWFQSIDSLVDAEAIRSRPANAPVPRLPALAKPFEQFQKWVYTVLSTTQVTQNVILLALLFIYRLKMSTPQIKGREGSEYRLLTVALMLGNKFLDDNTYTNKTWAEVSCFTVQEIHVMEVEFLSNMRYNLLASKKEWEEWLVKLSHFHEYYDRALRAPASPVRGASPPNRSFNSPIPSPTATMPSTADLYPLTPSGSKANNFSPTSNHSQNWAPYLPNAVSPLASKPSMEFPVSRKRSIDGDALENPAKRIAPPRLAQITQPALVRSNAPVDTARLPVPQLNLVTGGVVTAPQVQPYAAPTGYVPPVQTSSQGMVSLPPLQPGVRAMSTVYQPPTGLPQPPTVPSSTSTPMASAAYTSSGVPTHPQLNYGTPSKHQSSGSLAPFGSSPLVEPYGHGSAVHTPVSHTPMANSPSVYLQQRNSPYKPIRHVNTLLYPPPSASLNQYHLSVPVQPTQMHYQPLGRRNDVRTGVVPEFVMFNRGQHLPQGHPHSHYAP</sequence>
<organism evidence="2 3">
    <name type="scientific">Stachybotrys elegans</name>
    <dbReference type="NCBI Taxonomy" id="80388"/>
    <lineage>
        <taxon>Eukaryota</taxon>
        <taxon>Fungi</taxon>
        <taxon>Dikarya</taxon>
        <taxon>Ascomycota</taxon>
        <taxon>Pezizomycotina</taxon>
        <taxon>Sordariomycetes</taxon>
        <taxon>Hypocreomycetidae</taxon>
        <taxon>Hypocreales</taxon>
        <taxon>Stachybotryaceae</taxon>
        <taxon>Stachybotrys</taxon>
    </lineage>
</organism>
<evidence type="ECO:0008006" key="4">
    <source>
        <dbReference type="Google" id="ProtNLM"/>
    </source>
</evidence>
<evidence type="ECO:0000313" key="3">
    <source>
        <dbReference type="Proteomes" id="UP000813444"/>
    </source>
</evidence>
<dbReference type="EMBL" id="JAGPNK010000016">
    <property type="protein sequence ID" value="KAH7308021.1"/>
    <property type="molecule type" value="Genomic_DNA"/>
</dbReference>
<feature type="compositionally biased region" description="Low complexity" evidence="1">
    <location>
        <begin position="147"/>
        <end position="158"/>
    </location>
</feature>
<feature type="compositionally biased region" description="Polar residues" evidence="1">
    <location>
        <begin position="159"/>
        <end position="170"/>
    </location>
</feature>
<feature type="region of interest" description="Disordered" evidence="1">
    <location>
        <begin position="369"/>
        <end position="395"/>
    </location>
</feature>
<protein>
    <recommendedName>
        <fullName evidence="4">Cyclin N-terminal domain-containing protein</fullName>
    </recommendedName>
</protein>
<dbReference type="InterPro" id="IPR013922">
    <property type="entry name" value="Cyclin_PHO80-like"/>
</dbReference>
<dbReference type="Gene3D" id="1.10.472.10">
    <property type="entry name" value="Cyclin-like"/>
    <property type="match status" value="1"/>
</dbReference>
<feature type="compositionally biased region" description="Polar residues" evidence="1">
    <location>
        <begin position="376"/>
        <end position="393"/>
    </location>
</feature>
<dbReference type="InterPro" id="IPR036915">
    <property type="entry name" value="Cyclin-like_sf"/>
</dbReference>
<dbReference type="GO" id="GO:0000307">
    <property type="term" value="C:cyclin-dependent protein kinase holoenzyme complex"/>
    <property type="evidence" value="ECO:0007669"/>
    <property type="project" value="TreeGrafter"/>
</dbReference>
<feature type="compositionally biased region" description="Polar residues" evidence="1">
    <location>
        <begin position="120"/>
        <end position="146"/>
    </location>
</feature>
<comment type="caution">
    <text evidence="2">The sequence shown here is derived from an EMBL/GenBank/DDBJ whole genome shotgun (WGS) entry which is preliminary data.</text>
</comment>
<dbReference type="CDD" id="cd20557">
    <property type="entry name" value="CYCLIN_ScPCL1-like"/>
    <property type="match status" value="1"/>
</dbReference>
<keyword evidence="3" id="KW-1185">Reference proteome</keyword>
<evidence type="ECO:0000256" key="1">
    <source>
        <dbReference type="SAM" id="MobiDB-lite"/>
    </source>
</evidence>
<feature type="compositionally biased region" description="Low complexity" evidence="1">
    <location>
        <begin position="552"/>
        <end position="567"/>
    </location>
</feature>
<dbReference type="GO" id="GO:0005634">
    <property type="term" value="C:nucleus"/>
    <property type="evidence" value="ECO:0007669"/>
    <property type="project" value="TreeGrafter"/>
</dbReference>
<dbReference type="Proteomes" id="UP000813444">
    <property type="component" value="Unassembled WGS sequence"/>
</dbReference>
<name>A0A8K0SEX0_9HYPO</name>
<dbReference type="GO" id="GO:0016538">
    <property type="term" value="F:cyclin-dependent protein serine/threonine kinase regulator activity"/>
    <property type="evidence" value="ECO:0007669"/>
    <property type="project" value="TreeGrafter"/>
</dbReference>
<dbReference type="Pfam" id="PF08613">
    <property type="entry name" value="Cyclin"/>
    <property type="match status" value="1"/>
</dbReference>
<feature type="region of interest" description="Disordered" evidence="1">
    <location>
        <begin position="76"/>
        <end position="178"/>
    </location>
</feature>
<feature type="region of interest" description="Disordered" evidence="1">
    <location>
        <begin position="543"/>
        <end position="571"/>
    </location>
</feature>